<feature type="domain" description="Methyltransferase small" evidence="6">
    <location>
        <begin position="157"/>
        <end position="318"/>
    </location>
</feature>
<dbReference type="InterPro" id="IPR001091">
    <property type="entry name" value="RM_Methyltransferase"/>
</dbReference>
<dbReference type="Proteomes" id="UP000617145">
    <property type="component" value="Unassembled WGS sequence"/>
</dbReference>
<dbReference type="GO" id="GO:0008757">
    <property type="term" value="F:S-adenosylmethionine-dependent methyltransferase activity"/>
    <property type="evidence" value="ECO:0007669"/>
    <property type="project" value="InterPro"/>
</dbReference>
<accession>A0A8J3EF68</accession>
<dbReference type="Pfam" id="PF05175">
    <property type="entry name" value="MTS"/>
    <property type="match status" value="1"/>
</dbReference>
<keyword evidence="4" id="KW-0808">Transferase</keyword>
<dbReference type="PROSITE" id="PS00092">
    <property type="entry name" value="N6_MTASE"/>
    <property type="match status" value="1"/>
</dbReference>
<dbReference type="CDD" id="cd02440">
    <property type="entry name" value="AdoMet_MTases"/>
    <property type="match status" value="1"/>
</dbReference>
<keyword evidence="5" id="KW-0949">S-adenosyl-L-methionine</keyword>
<evidence type="ECO:0000256" key="2">
    <source>
        <dbReference type="ARBA" id="ARBA00022552"/>
    </source>
</evidence>
<evidence type="ECO:0000313" key="7">
    <source>
        <dbReference type="EMBL" id="GGG68138.1"/>
    </source>
</evidence>
<dbReference type="PANTHER" id="PTHR47816">
    <property type="entry name" value="RIBOSOMAL RNA SMALL SUBUNIT METHYLTRANSFERASE C"/>
    <property type="match status" value="1"/>
</dbReference>
<keyword evidence="2" id="KW-0698">rRNA processing</keyword>
<dbReference type="PANTHER" id="PTHR47816:SF4">
    <property type="entry name" value="RIBOSOMAL RNA SMALL SUBUNIT METHYLTRANSFERASE C"/>
    <property type="match status" value="1"/>
</dbReference>
<dbReference type="PRINTS" id="PR00508">
    <property type="entry name" value="S21N4MTFRASE"/>
</dbReference>
<proteinExistence type="predicted"/>
<keyword evidence="3" id="KW-0489">Methyltransferase</keyword>
<dbReference type="AlphaFoldDB" id="A0A8J3EF68"/>
<comment type="caution">
    <text evidence="7">The sequence shown here is derived from an EMBL/GenBank/DDBJ whole genome shotgun (WGS) entry which is preliminary data.</text>
</comment>
<gene>
    <name evidence="7" type="ORF">GCM10011415_14120</name>
</gene>
<dbReference type="InterPro" id="IPR007848">
    <property type="entry name" value="Small_mtfrase_dom"/>
</dbReference>
<name>A0A8J3EF68_9RHOB</name>
<dbReference type="RefSeq" id="WP_188789519.1">
    <property type="nucleotide sequence ID" value="NZ_BMJV01000002.1"/>
</dbReference>
<dbReference type="InterPro" id="IPR029063">
    <property type="entry name" value="SAM-dependent_MTases_sf"/>
</dbReference>
<evidence type="ECO:0000256" key="3">
    <source>
        <dbReference type="ARBA" id="ARBA00022603"/>
    </source>
</evidence>
<evidence type="ECO:0000256" key="1">
    <source>
        <dbReference type="ARBA" id="ARBA00022490"/>
    </source>
</evidence>
<dbReference type="InterPro" id="IPR046977">
    <property type="entry name" value="RsmC/RlmG"/>
</dbReference>
<dbReference type="SUPFAM" id="SSF53335">
    <property type="entry name" value="S-adenosyl-L-methionine-dependent methyltransferases"/>
    <property type="match status" value="1"/>
</dbReference>
<dbReference type="EMBL" id="BMJV01000002">
    <property type="protein sequence ID" value="GGG68138.1"/>
    <property type="molecule type" value="Genomic_DNA"/>
</dbReference>
<dbReference type="GO" id="GO:0032259">
    <property type="term" value="P:methylation"/>
    <property type="evidence" value="ECO:0007669"/>
    <property type="project" value="UniProtKB-KW"/>
</dbReference>
<keyword evidence="8" id="KW-1185">Reference proteome</keyword>
<reference evidence="7" key="1">
    <citation type="journal article" date="2014" name="Int. J. Syst. Evol. Microbiol.">
        <title>Complete genome sequence of Corynebacterium casei LMG S-19264T (=DSM 44701T), isolated from a smear-ripened cheese.</title>
        <authorList>
            <consortium name="US DOE Joint Genome Institute (JGI-PGF)"/>
            <person name="Walter F."/>
            <person name="Albersmeier A."/>
            <person name="Kalinowski J."/>
            <person name="Ruckert C."/>
        </authorList>
    </citation>
    <scope>NUCLEOTIDE SEQUENCE</scope>
    <source>
        <strain evidence="7">CGMCC 1.15762</strain>
    </source>
</reference>
<reference evidence="7" key="2">
    <citation type="submission" date="2020-09" db="EMBL/GenBank/DDBJ databases">
        <authorList>
            <person name="Sun Q."/>
            <person name="Zhou Y."/>
        </authorList>
    </citation>
    <scope>NUCLEOTIDE SEQUENCE</scope>
    <source>
        <strain evidence="7">CGMCC 1.15762</strain>
    </source>
</reference>
<sequence length="325" mass="34587">MTADRLSFAIDAGLPLPDDGRIALFGAPADLATGPLPLDRCQVVQRFFPDFSAWQVRGVATALVPEGPFAAAIVFLPRARDLAEARVAEAVAAAPGGLIVIDGQKTDGIEPMLKALRGRVELQGQVSKAHGKTAWFTAAASFDDWAHGQTRTASGAWTAPGVFSADGLDPASEALVAVLPPKLGADVADLGAGWGALSAGLLPRESLRKLHLVEADHAALDCACRNIDDPRAVFHWADATNWKPEAALDAVVMNPPFHQGRKADPALGQAFIASARRMLKPSGKLWLVANRHLPYESALSTHFRNSEEIAGDSRFKILHATRPNR</sequence>
<dbReference type="GO" id="GO:0008170">
    <property type="term" value="F:N-methyltransferase activity"/>
    <property type="evidence" value="ECO:0007669"/>
    <property type="project" value="InterPro"/>
</dbReference>
<organism evidence="7 8">
    <name type="scientific">Salipiger pallidus</name>
    <dbReference type="NCBI Taxonomy" id="1775170"/>
    <lineage>
        <taxon>Bacteria</taxon>
        <taxon>Pseudomonadati</taxon>
        <taxon>Pseudomonadota</taxon>
        <taxon>Alphaproteobacteria</taxon>
        <taxon>Rhodobacterales</taxon>
        <taxon>Roseobacteraceae</taxon>
        <taxon>Salipiger</taxon>
    </lineage>
</organism>
<dbReference type="GO" id="GO:0006364">
    <property type="term" value="P:rRNA processing"/>
    <property type="evidence" value="ECO:0007669"/>
    <property type="project" value="UniProtKB-KW"/>
</dbReference>
<evidence type="ECO:0000256" key="4">
    <source>
        <dbReference type="ARBA" id="ARBA00022679"/>
    </source>
</evidence>
<evidence type="ECO:0000313" key="8">
    <source>
        <dbReference type="Proteomes" id="UP000617145"/>
    </source>
</evidence>
<dbReference type="InterPro" id="IPR002052">
    <property type="entry name" value="DNA_methylase_N6_adenine_CS"/>
</dbReference>
<evidence type="ECO:0000256" key="5">
    <source>
        <dbReference type="ARBA" id="ARBA00022691"/>
    </source>
</evidence>
<dbReference type="GO" id="GO:0003677">
    <property type="term" value="F:DNA binding"/>
    <property type="evidence" value="ECO:0007669"/>
    <property type="project" value="InterPro"/>
</dbReference>
<keyword evidence="1" id="KW-0963">Cytoplasm</keyword>
<evidence type="ECO:0000259" key="6">
    <source>
        <dbReference type="Pfam" id="PF05175"/>
    </source>
</evidence>
<dbReference type="Gene3D" id="3.40.50.150">
    <property type="entry name" value="Vaccinia Virus protein VP39"/>
    <property type="match status" value="2"/>
</dbReference>
<protein>
    <submittedName>
        <fullName evidence="7">MFS transporter</fullName>
    </submittedName>
</protein>